<gene>
    <name evidence="2" type="ORF">GA0070611_1763</name>
</gene>
<dbReference type="OrthoDB" id="5196219at2"/>
<keyword evidence="1" id="KW-0472">Membrane</keyword>
<organism evidence="2 3">
    <name type="scientific">Micromonospora auratinigra</name>
    <dbReference type="NCBI Taxonomy" id="261654"/>
    <lineage>
        <taxon>Bacteria</taxon>
        <taxon>Bacillati</taxon>
        <taxon>Actinomycetota</taxon>
        <taxon>Actinomycetes</taxon>
        <taxon>Micromonosporales</taxon>
        <taxon>Micromonosporaceae</taxon>
        <taxon>Micromonospora</taxon>
    </lineage>
</organism>
<reference evidence="3" key="1">
    <citation type="submission" date="2016-06" db="EMBL/GenBank/DDBJ databases">
        <authorList>
            <person name="Varghese N."/>
            <person name="Submissions Spin"/>
        </authorList>
    </citation>
    <scope>NUCLEOTIDE SEQUENCE [LARGE SCALE GENOMIC DNA]</scope>
    <source>
        <strain evidence="3">DSM 44815</strain>
    </source>
</reference>
<evidence type="ECO:0000256" key="1">
    <source>
        <dbReference type="SAM" id="Phobius"/>
    </source>
</evidence>
<dbReference type="AlphaFoldDB" id="A0A1A8ZCV9"/>
<feature type="transmembrane region" description="Helical" evidence="1">
    <location>
        <begin position="31"/>
        <end position="56"/>
    </location>
</feature>
<evidence type="ECO:0000313" key="3">
    <source>
        <dbReference type="Proteomes" id="UP000199385"/>
    </source>
</evidence>
<protein>
    <submittedName>
        <fullName evidence="2">Uncharacterized protein</fullName>
    </submittedName>
</protein>
<evidence type="ECO:0000313" key="2">
    <source>
        <dbReference type="EMBL" id="SBT41838.1"/>
    </source>
</evidence>
<keyword evidence="1" id="KW-1133">Transmembrane helix</keyword>
<feature type="transmembrane region" description="Helical" evidence="1">
    <location>
        <begin position="134"/>
        <end position="152"/>
    </location>
</feature>
<name>A0A1A8ZCV9_9ACTN</name>
<dbReference type="PATRIC" id="fig|261654.4.peg.1789"/>
<feature type="transmembrane region" description="Helical" evidence="1">
    <location>
        <begin position="76"/>
        <end position="94"/>
    </location>
</feature>
<feature type="transmembrane region" description="Helical" evidence="1">
    <location>
        <begin position="106"/>
        <end position="127"/>
    </location>
</feature>
<dbReference type="RefSeq" id="WP_091660536.1">
    <property type="nucleotide sequence ID" value="NZ_LT594323.1"/>
</dbReference>
<dbReference type="STRING" id="261654.GA0070611_1763"/>
<keyword evidence="1" id="KW-0812">Transmembrane</keyword>
<dbReference type="Proteomes" id="UP000199385">
    <property type="component" value="Chromosome I"/>
</dbReference>
<keyword evidence="3" id="KW-1185">Reference proteome</keyword>
<sequence length="434" mass="45029">MSRPAVTQLAATWALGGLILPGILPQLAVLLFAGLGVVAIAALILGALLVGALWAVAEATASATALGATRGRRVRWAVLVAGVGTVLWRLGWVVTDTAGLRVSSNGLLTVVLGGVPFALVAGLLLRARRQRRGALAALVLLAAAGLVALRLGPPDDLTDRTAYAQLDRRTAYVVAVPGYRPSESAYGGDLGTGAFRPADPAAEPPLRQVTVVAYPAGTPRRAGCAGVPVDSHLSGGACTPEPGGLRYLRTVVEHGYVVPRGGVDVVVTGTPGVDRDLLRRAARTVRPATAKERGEQPTDRGVFAVDLPGYRAHALGMPPGLEYTPADHSDGPGSVQIRLVAEAGTLDQACFQATCTPDGDGLTYLRGEDTHGYLLARGPVLVHALGGLGVDRALLRRTALAARPATDAELRRALPLPPPHGLVGGLRYWLRQHT</sequence>
<proteinExistence type="predicted"/>
<dbReference type="EMBL" id="LT594323">
    <property type="protein sequence ID" value="SBT41838.1"/>
    <property type="molecule type" value="Genomic_DNA"/>
</dbReference>
<accession>A0A1A8ZCV9</accession>